<dbReference type="AlphaFoldDB" id="A0A9N7YSA4"/>
<protein>
    <submittedName>
        <fullName evidence="1">Uncharacterized protein</fullName>
    </submittedName>
</protein>
<proteinExistence type="predicted"/>
<evidence type="ECO:0000313" key="2">
    <source>
        <dbReference type="Proteomes" id="UP001153269"/>
    </source>
</evidence>
<keyword evidence="2" id="KW-1185">Reference proteome</keyword>
<accession>A0A9N7YSA4</accession>
<dbReference type="EMBL" id="CADEAL010001866">
    <property type="protein sequence ID" value="CAB1436204.1"/>
    <property type="molecule type" value="Genomic_DNA"/>
</dbReference>
<sequence length="108" mass="12397">MNHHGILHRHSHLGAYNAARLLVFLDGLHDLLVPPDQTDDPQRIDHVVIWDNDRVPLLQAMEEACCDVSVEAYDNVIDPLWVIYLTRWYQQVMQAIQEDEETGSVIGP</sequence>
<reference evidence="1" key="1">
    <citation type="submission" date="2020-03" db="EMBL/GenBank/DDBJ databases">
        <authorList>
            <person name="Weist P."/>
        </authorList>
    </citation>
    <scope>NUCLEOTIDE SEQUENCE</scope>
</reference>
<evidence type="ECO:0000313" key="1">
    <source>
        <dbReference type="EMBL" id="CAB1436204.1"/>
    </source>
</evidence>
<dbReference type="Proteomes" id="UP001153269">
    <property type="component" value="Unassembled WGS sequence"/>
</dbReference>
<comment type="caution">
    <text evidence="1">The sequence shown here is derived from an EMBL/GenBank/DDBJ whole genome shotgun (WGS) entry which is preliminary data.</text>
</comment>
<name>A0A9N7YSA4_PLEPL</name>
<organism evidence="1 2">
    <name type="scientific">Pleuronectes platessa</name>
    <name type="common">European plaice</name>
    <dbReference type="NCBI Taxonomy" id="8262"/>
    <lineage>
        <taxon>Eukaryota</taxon>
        <taxon>Metazoa</taxon>
        <taxon>Chordata</taxon>
        <taxon>Craniata</taxon>
        <taxon>Vertebrata</taxon>
        <taxon>Euteleostomi</taxon>
        <taxon>Actinopterygii</taxon>
        <taxon>Neopterygii</taxon>
        <taxon>Teleostei</taxon>
        <taxon>Neoteleostei</taxon>
        <taxon>Acanthomorphata</taxon>
        <taxon>Carangaria</taxon>
        <taxon>Pleuronectiformes</taxon>
        <taxon>Pleuronectoidei</taxon>
        <taxon>Pleuronectidae</taxon>
        <taxon>Pleuronectes</taxon>
    </lineage>
</organism>
<gene>
    <name evidence="1" type="ORF">PLEPLA_LOCUS24239</name>
</gene>